<keyword evidence="7 9" id="KW-0539">Nucleus</keyword>
<evidence type="ECO:0000256" key="10">
    <source>
        <dbReference type="RuleBase" id="RU000682"/>
    </source>
</evidence>
<dbReference type="GO" id="GO:0000981">
    <property type="term" value="F:DNA-binding transcription factor activity, RNA polymerase II-specific"/>
    <property type="evidence" value="ECO:0007669"/>
    <property type="project" value="InterPro"/>
</dbReference>
<comment type="similarity">
    <text evidence="8">Belongs to the HMX homeobox family.</text>
</comment>
<dbReference type="FunFam" id="1.10.10.60:FF:000053">
    <property type="entry name" value="H6 family homeobox 2"/>
    <property type="match status" value="1"/>
</dbReference>
<dbReference type="InterPro" id="IPR020479">
    <property type="entry name" value="HD_metazoa"/>
</dbReference>
<evidence type="ECO:0000256" key="4">
    <source>
        <dbReference type="ARBA" id="ARBA00023125"/>
    </source>
</evidence>
<dbReference type="Proteomes" id="UP000036681">
    <property type="component" value="Unplaced"/>
</dbReference>
<feature type="compositionally biased region" description="Low complexity" evidence="11">
    <location>
        <begin position="33"/>
        <end position="45"/>
    </location>
</feature>
<evidence type="ECO:0000256" key="6">
    <source>
        <dbReference type="ARBA" id="ARBA00023163"/>
    </source>
</evidence>
<dbReference type="WBParaSite" id="ALUE_0000592001-mRNA-1">
    <property type="protein sequence ID" value="ALUE_0000592001-mRNA-1"/>
    <property type="gene ID" value="ALUE_0000592001"/>
</dbReference>
<evidence type="ECO:0000256" key="8">
    <source>
        <dbReference type="ARBA" id="ARBA00038165"/>
    </source>
</evidence>
<evidence type="ECO:0000256" key="11">
    <source>
        <dbReference type="SAM" id="MobiDB-lite"/>
    </source>
</evidence>
<dbReference type="Gene3D" id="1.10.10.60">
    <property type="entry name" value="Homeodomain-like"/>
    <property type="match status" value="1"/>
</dbReference>
<dbReference type="PROSITE" id="PS00027">
    <property type="entry name" value="HOMEOBOX_1"/>
    <property type="match status" value="1"/>
</dbReference>
<evidence type="ECO:0000256" key="7">
    <source>
        <dbReference type="ARBA" id="ARBA00023242"/>
    </source>
</evidence>
<dbReference type="AlphaFoldDB" id="A0A9J2P7Q5"/>
<dbReference type="InterPro" id="IPR001356">
    <property type="entry name" value="HD"/>
</dbReference>
<protein>
    <submittedName>
        <fullName evidence="14">Homeobox domain-containing protein</fullName>
    </submittedName>
</protein>
<evidence type="ECO:0000256" key="1">
    <source>
        <dbReference type="ARBA" id="ARBA00004123"/>
    </source>
</evidence>
<dbReference type="SMART" id="SM00389">
    <property type="entry name" value="HOX"/>
    <property type="match status" value="1"/>
</dbReference>
<dbReference type="Pfam" id="PF00046">
    <property type="entry name" value="Homeodomain"/>
    <property type="match status" value="1"/>
</dbReference>
<feature type="domain" description="Homeobox" evidence="12">
    <location>
        <begin position="275"/>
        <end position="335"/>
    </location>
</feature>
<evidence type="ECO:0000256" key="5">
    <source>
        <dbReference type="ARBA" id="ARBA00023155"/>
    </source>
</evidence>
<comment type="subcellular location">
    <subcellularLocation>
        <location evidence="1 9 10">Nucleus</location>
    </subcellularLocation>
</comment>
<evidence type="ECO:0000313" key="13">
    <source>
        <dbReference type="Proteomes" id="UP000036681"/>
    </source>
</evidence>
<dbReference type="CDD" id="cd00086">
    <property type="entry name" value="homeodomain"/>
    <property type="match status" value="1"/>
</dbReference>
<evidence type="ECO:0000256" key="2">
    <source>
        <dbReference type="ARBA" id="ARBA00022473"/>
    </source>
</evidence>
<evidence type="ECO:0000259" key="12">
    <source>
        <dbReference type="PROSITE" id="PS50071"/>
    </source>
</evidence>
<keyword evidence="5 9" id="KW-0371">Homeobox</keyword>
<name>A0A9J2P7Q5_ASCLU</name>
<feature type="region of interest" description="Disordered" evidence="11">
    <location>
        <begin position="1"/>
        <end position="52"/>
    </location>
</feature>
<dbReference type="InterPro" id="IPR017970">
    <property type="entry name" value="Homeobox_CS"/>
</dbReference>
<evidence type="ECO:0000256" key="3">
    <source>
        <dbReference type="ARBA" id="ARBA00023015"/>
    </source>
</evidence>
<dbReference type="PRINTS" id="PR00024">
    <property type="entry name" value="HOMEOBOX"/>
</dbReference>
<accession>A0A9J2P7Q5</accession>
<dbReference type="PANTHER" id="PTHR46110:SF3">
    <property type="entry name" value="HOMEOBOX PROTEIN HMX"/>
    <property type="match status" value="1"/>
</dbReference>
<proteinExistence type="inferred from homology"/>
<keyword evidence="13" id="KW-1185">Reference proteome</keyword>
<evidence type="ECO:0000313" key="14">
    <source>
        <dbReference type="WBParaSite" id="ALUE_0000592001-mRNA-1"/>
    </source>
</evidence>
<evidence type="ECO:0000256" key="9">
    <source>
        <dbReference type="PROSITE-ProRule" id="PRU00108"/>
    </source>
</evidence>
<dbReference type="GO" id="GO:0005634">
    <property type="term" value="C:nucleus"/>
    <property type="evidence" value="ECO:0007669"/>
    <property type="project" value="UniProtKB-SubCell"/>
</dbReference>
<dbReference type="InterPro" id="IPR009057">
    <property type="entry name" value="Homeodomain-like_sf"/>
</dbReference>
<keyword evidence="4 9" id="KW-0238">DNA-binding</keyword>
<keyword evidence="2" id="KW-0217">Developmental protein</keyword>
<dbReference type="PANTHER" id="PTHR46110">
    <property type="entry name" value="HOMEOBOX PROTEIN HMX"/>
    <property type="match status" value="1"/>
</dbReference>
<dbReference type="SUPFAM" id="SSF46689">
    <property type="entry name" value="Homeodomain-like"/>
    <property type="match status" value="1"/>
</dbReference>
<sequence>MSERWLSPRVPDDEVPTKLRKVERNDVCDSDRASPSASSAETPAPGTSEEQLDLSCSANKGARFRFSITDILNVDSDSKKRGQPVTEARGTIPTASGEADRTPLLVPDFVDPSFALPQFVQLLHSGFASSRQITHNSWLPSWLSAVYPSLGQCHVTPEAAKSTRPPVSESEKAFGVLSPKLTSPPSDLFQIVSAYQHKKSDLSADREQSIAAAAYRSGVSHLSADRDEKSGDTSAGGANSLNVSPMESDCEEDDEEGGTRGSDDDLAIAGTEVGHRKKKTRTVFSRQQVSQLEMTFDMKRYLSSQERAHLASTLRLTETQVKIWFQNRRNKWKRQAVTDIDASSSLNMHRSNIFAPHLSQINSQCERLQANHQVATSLPVTALQSLAAPLMHPAVLFHSSPAGTSASPQPTLNFTSADNAAAAAKLFYGTYGAIAAAHAQLI</sequence>
<keyword evidence="3" id="KW-0805">Transcription regulation</keyword>
<dbReference type="GO" id="GO:0000977">
    <property type="term" value="F:RNA polymerase II transcription regulatory region sequence-specific DNA binding"/>
    <property type="evidence" value="ECO:0007669"/>
    <property type="project" value="TreeGrafter"/>
</dbReference>
<organism evidence="13 14">
    <name type="scientific">Ascaris lumbricoides</name>
    <name type="common">Giant roundworm</name>
    <dbReference type="NCBI Taxonomy" id="6252"/>
    <lineage>
        <taxon>Eukaryota</taxon>
        <taxon>Metazoa</taxon>
        <taxon>Ecdysozoa</taxon>
        <taxon>Nematoda</taxon>
        <taxon>Chromadorea</taxon>
        <taxon>Rhabditida</taxon>
        <taxon>Spirurina</taxon>
        <taxon>Ascaridomorpha</taxon>
        <taxon>Ascaridoidea</taxon>
        <taxon>Ascarididae</taxon>
        <taxon>Ascaris</taxon>
    </lineage>
</organism>
<feature type="compositionally biased region" description="Polar residues" evidence="11">
    <location>
        <begin position="232"/>
        <end position="245"/>
    </location>
</feature>
<feature type="region of interest" description="Disordered" evidence="11">
    <location>
        <begin position="221"/>
        <end position="266"/>
    </location>
</feature>
<dbReference type="PROSITE" id="PS50071">
    <property type="entry name" value="HOMEOBOX_2"/>
    <property type="match status" value="1"/>
</dbReference>
<dbReference type="InterPro" id="IPR051300">
    <property type="entry name" value="HMX_Homeobox_TF"/>
</dbReference>
<reference evidence="14" key="1">
    <citation type="submission" date="2023-03" db="UniProtKB">
        <authorList>
            <consortium name="WormBaseParasite"/>
        </authorList>
    </citation>
    <scope>IDENTIFICATION</scope>
</reference>
<feature type="region of interest" description="Disordered" evidence="11">
    <location>
        <begin position="76"/>
        <end position="99"/>
    </location>
</feature>
<feature type="compositionally biased region" description="Basic and acidic residues" evidence="11">
    <location>
        <begin position="10"/>
        <end position="32"/>
    </location>
</feature>
<keyword evidence="6" id="KW-0804">Transcription</keyword>
<feature type="DNA-binding region" description="Homeobox" evidence="9">
    <location>
        <begin position="277"/>
        <end position="336"/>
    </location>
</feature>